<feature type="chain" id="PRO_5030961572" evidence="1">
    <location>
        <begin position="22"/>
        <end position="235"/>
    </location>
</feature>
<reference evidence="2 3" key="1">
    <citation type="journal article" date="2011" name="Stand. Genomic Sci.">
        <title>Complete genome sequence of Desulfobulbus propionicus type strain (1pr3).</title>
        <authorList>
            <person name="Pagani I."/>
            <person name="Lapidus A."/>
            <person name="Nolan M."/>
            <person name="Lucas S."/>
            <person name="Hammon N."/>
            <person name="Deshpande S."/>
            <person name="Cheng J.F."/>
            <person name="Chertkov O."/>
            <person name="Davenport K."/>
            <person name="Tapia R."/>
            <person name="Han C."/>
            <person name="Goodwin L."/>
            <person name="Pitluck S."/>
            <person name="Liolios K."/>
            <person name="Mavromatis K."/>
            <person name="Ivanova N."/>
            <person name="Mikhailova N."/>
            <person name="Pati A."/>
            <person name="Chen A."/>
            <person name="Palaniappan K."/>
            <person name="Land M."/>
            <person name="Hauser L."/>
            <person name="Chang Y.J."/>
            <person name="Jeffries C.D."/>
            <person name="Detter J.C."/>
            <person name="Brambilla E."/>
            <person name="Kannan K.P."/>
            <person name="Djao O.D."/>
            <person name="Rohde M."/>
            <person name="Pukall R."/>
            <person name="Spring S."/>
            <person name="Goker M."/>
            <person name="Sikorski J."/>
            <person name="Woyke T."/>
            <person name="Bristow J."/>
            <person name="Eisen J.A."/>
            <person name="Markowitz V."/>
            <person name="Hugenholtz P."/>
            <person name="Kyrpides N.C."/>
            <person name="Klenk H.P."/>
        </authorList>
    </citation>
    <scope>NUCLEOTIDE SEQUENCE [LARGE SCALE GENOMIC DNA]</scope>
    <source>
        <strain evidence="3">ATCC 33891 / DSM 2032 / 1pr3</strain>
    </source>
</reference>
<dbReference type="AlphaFoldDB" id="A0A7U4DQ41"/>
<sequence>MLPLLRHFLLFALVFALVPQAARGSATERDPAPNGTAWDNAVTSLLAAGMYGFDADALDGLTVQLQHSDHFAPGLNPGKHQLGGQAITFSYEGSAGLLEFSAGYILSTQQNGTEPGTVFMSVDPGLNKDFDPGRSWFLALDLSRSYQIDDGLSFSLGNRVMLLNNPFNTEEGQIFSLLFNMPISYKDYLTITPEFHWSRPLSDAAGSNQATISGTDENQGSDGTFYGGVSIKFSY</sequence>
<evidence type="ECO:0000313" key="3">
    <source>
        <dbReference type="Proteomes" id="UP000006365"/>
    </source>
</evidence>
<organism evidence="2 3">
    <name type="scientific">Desulfobulbus propionicus (strain ATCC 33891 / DSM 2032 / VKM B-1956 / 1pr3)</name>
    <dbReference type="NCBI Taxonomy" id="577650"/>
    <lineage>
        <taxon>Bacteria</taxon>
        <taxon>Pseudomonadati</taxon>
        <taxon>Thermodesulfobacteriota</taxon>
        <taxon>Desulfobulbia</taxon>
        <taxon>Desulfobulbales</taxon>
        <taxon>Desulfobulbaceae</taxon>
        <taxon>Desulfobulbus</taxon>
    </lineage>
</organism>
<dbReference type="EMBL" id="CP002364">
    <property type="protein sequence ID" value="ADW18714.1"/>
    <property type="molecule type" value="Genomic_DNA"/>
</dbReference>
<feature type="signal peptide" evidence="1">
    <location>
        <begin position="1"/>
        <end position="21"/>
    </location>
</feature>
<protein>
    <submittedName>
        <fullName evidence="2">Uncharacterized protein</fullName>
    </submittedName>
</protein>
<proteinExistence type="predicted"/>
<name>A0A7U4DQ41_DESPD</name>
<dbReference type="KEGG" id="dpr:Despr_2578"/>
<accession>A0A7U4DQ41</accession>
<evidence type="ECO:0000313" key="2">
    <source>
        <dbReference type="EMBL" id="ADW18714.1"/>
    </source>
</evidence>
<dbReference type="Proteomes" id="UP000006365">
    <property type="component" value="Chromosome"/>
</dbReference>
<gene>
    <name evidence="2" type="ordered locus">Despr_2578</name>
</gene>
<keyword evidence="1" id="KW-0732">Signal</keyword>
<keyword evidence="3" id="KW-1185">Reference proteome</keyword>
<evidence type="ECO:0000256" key="1">
    <source>
        <dbReference type="SAM" id="SignalP"/>
    </source>
</evidence>